<dbReference type="GO" id="GO:0051499">
    <property type="term" value="F:D-aminoacyl-tRNA deacylase activity"/>
    <property type="evidence" value="ECO:0007669"/>
    <property type="project" value="InterPro"/>
</dbReference>
<dbReference type="Pfam" id="PF02580">
    <property type="entry name" value="Tyr_Deacylase"/>
    <property type="match status" value="1"/>
</dbReference>
<dbReference type="Proteomes" id="UP000221165">
    <property type="component" value="Unassembled WGS sequence"/>
</dbReference>
<protein>
    <submittedName>
        <fullName evidence="1">D-tyrosyl-trna deacylase</fullName>
    </submittedName>
</protein>
<dbReference type="Gene3D" id="3.50.80.10">
    <property type="entry name" value="D-tyrosyl-tRNA(Tyr) deacylase"/>
    <property type="match status" value="1"/>
</dbReference>
<dbReference type="InterPro" id="IPR023509">
    <property type="entry name" value="DTD-like_sf"/>
</dbReference>
<dbReference type="OrthoDB" id="275783at2759"/>
<reference evidence="1 2" key="1">
    <citation type="journal article" date="2017" name="Int. J. Parasitol.">
        <title>The genome of the protozoan parasite Cystoisospora suis and a reverse vaccinology approach to identify vaccine candidates.</title>
        <authorList>
            <person name="Palmieri N."/>
            <person name="Shrestha A."/>
            <person name="Ruttkowski B."/>
            <person name="Beck T."/>
            <person name="Vogl C."/>
            <person name="Tomley F."/>
            <person name="Blake D.P."/>
            <person name="Joachim A."/>
        </authorList>
    </citation>
    <scope>NUCLEOTIDE SEQUENCE [LARGE SCALE GENOMIC DNA]</scope>
    <source>
        <strain evidence="1 2">Wien I</strain>
    </source>
</reference>
<proteinExistence type="predicted"/>
<dbReference type="GO" id="GO:0005737">
    <property type="term" value="C:cytoplasm"/>
    <property type="evidence" value="ECO:0007669"/>
    <property type="project" value="InterPro"/>
</dbReference>
<evidence type="ECO:0000313" key="2">
    <source>
        <dbReference type="Proteomes" id="UP000221165"/>
    </source>
</evidence>
<dbReference type="InterPro" id="IPR003732">
    <property type="entry name" value="Daa-tRNA_deacyls_DTD"/>
</dbReference>
<organism evidence="1 2">
    <name type="scientific">Cystoisospora suis</name>
    <dbReference type="NCBI Taxonomy" id="483139"/>
    <lineage>
        <taxon>Eukaryota</taxon>
        <taxon>Sar</taxon>
        <taxon>Alveolata</taxon>
        <taxon>Apicomplexa</taxon>
        <taxon>Conoidasida</taxon>
        <taxon>Coccidia</taxon>
        <taxon>Eucoccidiorida</taxon>
        <taxon>Eimeriorina</taxon>
        <taxon>Sarcocystidae</taxon>
        <taxon>Cystoisospora</taxon>
    </lineage>
</organism>
<dbReference type="EMBL" id="MIGC01002753">
    <property type="protein sequence ID" value="PHJ20460.1"/>
    <property type="molecule type" value="Genomic_DNA"/>
</dbReference>
<sequence length="66" mass="7418">MRLVLQRVESACVEVVESGEISGKIGRGILCLMGISTKDRWEDADYCIRKCLKARLWEGTPVSYTP</sequence>
<evidence type="ECO:0000313" key="1">
    <source>
        <dbReference type="EMBL" id="PHJ20460.1"/>
    </source>
</evidence>
<dbReference type="SUPFAM" id="SSF69500">
    <property type="entry name" value="DTD-like"/>
    <property type="match status" value="1"/>
</dbReference>
<dbReference type="GeneID" id="94429088"/>
<name>A0A2C6KIX5_9APIC</name>
<dbReference type="AlphaFoldDB" id="A0A2C6KIX5"/>
<accession>A0A2C6KIX5</accession>
<dbReference type="VEuPathDB" id="ToxoDB:CSUI_005707"/>
<gene>
    <name evidence="1" type="ORF">CSUI_005707</name>
</gene>
<keyword evidence="2" id="KW-1185">Reference proteome</keyword>
<dbReference type="RefSeq" id="XP_067922148.1">
    <property type="nucleotide sequence ID" value="XM_068065877.1"/>
</dbReference>
<comment type="caution">
    <text evidence="1">The sequence shown here is derived from an EMBL/GenBank/DDBJ whole genome shotgun (WGS) entry which is preliminary data.</text>
</comment>